<reference evidence="3 4" key="1">
    <citation type="submission" date="2022-04" db="EMBL/GenBank/DDBJ databases">
        <title>Chromosome-level reference genomes for two strains of Caenorhabditis briggsae: an improved platform for comparative genomics.</title>
        <authorList>
            <person name="Stevens L."/>
            <person name="Andersen E."/>
        </authorList>
    </citation>
    <scope>NUCLEOTIDE SEQUENCE [LARGE SCALE GENOMIC DNA]</scope>
    <source>
        <strain evidence="3">VX34</strain>
        <tissue evidence="3">Whole-organism</tissue>
    </source>
</reference>
<feature type="signal peptide" evidence="1">
    <location>
        <begin position="1"/>
        <end position="20"/>
    </location>
</feature>
<keyword evidence="4" id="KW-1185">Reference proteome</keyword>
<dbReference type="SUPFAM" id="SSF50494">
    <property type="entry name" value="Trypsin-like serine proteases"/>
    <property type="match status" value="1"/>
</dbReference>
<dbReference type="CDD" id="cd00190">
    <property type="entry name" value="Tryp_SPc"/>
    <property type="match status" value="1"/>
</dbReference>
<dbReference type="Proteomes" id="UP000829354">
    <property type="component" value="Chromosome V"/>
</dbReference>
<dbReference type="Gene3D" id="2.40.10.10">
    <property type="entry name" value="Trypsin-like serine proteases"/>
    <property type="match status" value="1"/>
</dbReference>
<dbReference type="PROSITE" id="PS50240">
    <property type="entry name" value="TRYPSIN_DOM"/>
    <property type="match status" value="1"/>
</dbReference>
<dbReference type="GO" id="GO:0006508">
    <property type="term" value="P:proteolysis"/>
    <property type="evidence" value="ECO:0007669"/>
    <property type="project" value="InterPro"/>
</dbReference>
<dbReference type="InterPro" id="IPR009003">
    <property type="entry name" value="Peptidase_S1_PA"/>
</dbReference>
<organism evidence="3 4">
    <name type="scientific">Caenorhabditis briggsae</name>
    <dbReference type="NCBI Taxonomy" id="6238"/>
    <lineage>
        <taxon>Eukaryota</taxon>
        <taxon>Metazoa</taxon>
        <taxon>Ecdysozoa</taxon>
        <taxon>Nematoda</taxon>
        <taxon>Chromadorea</taxon>
        <taxon>Rhabditida</taxon>
        <taxon>Rhabditina</taxon>
        <taxon>Rhabditomorpha</taxon>
        <taxon>Rhabditoidea</taxon>
        <taxon>Rhabditidae</taxon>
        <taxon>Peloderinae</taxon>
        <taxon>Caenorhabditis</taxon>
    </lineage>
</organism>
<name>A0AAE9JQJ0_CAEBR</name>
<dbReference type="GO" id="GO:0004252">
    <property type="term" value="F:serine-type endopeptidase activity"/>
    <property type="evidence" value="ECO:0007669"/>
    <property type="project" value="InterPro"/>
</dbReference>
<dbReference type="InterPro" id="IPR043504">
    <property type="entry name" value="Peptidase_S1_PA_chymotrypsin"/>
</dbReference>
<dbReference type="InterPro" id="IPR001254">
    <property type="entry name" value="Trypsin_dom"/>
</dbReference>
<dbReference type="Pfam" id="PF00089">
    <property type="entry name" value="Trypsin"/>
    <property type="match status" value="1"/>
</dbReference>
<dbReference type="PANTHER" id="PTHR24260:SF106">
    <property type="entry name" value="PEPTIDASE S1 DOMAIN-CONTAINING PROTEIN"/>
    <property type="match status" value="1"/>
</dbReference>
<evidence type="ECO:0000259" key="2">
    <source>
        <dbReference type="PROSITE" id="PS50240"/>
    </source>
</evidence>
<dbReference type="PRINTS" id="PR00722">
    <property type="entry name" value="CHYMOTRYPSIN"/>
</dbReference>
<sequence>MLEKIAVVVLSLATVPSVITFQPIWIGDSFSEKSFLSPLQNDLLWETCGVQKESKHKEFPWAVSFTVDGVNRLGGSIISPYHILTAAHGFVTTIGARGNLCMDRDLKHPNSSVYRSIEFLRETRKVAYGGKCIRGFTEEYPNDIRCKKPDVIHNKIRSVLVDGDFAASNCTSGHDWAIVEVEKRIQFGKDVQPICLPRPNMYYTRSLTVPGWGRSYIFNESGPLIHEIPMRVDRDCRRPWSDRLPADANDYVCATSMDIYNYSAPRTCHGDSGGGLEYRDDFGRAILIAITSFGTRGCPSNMLARFTRVDVYLDLICKYTGVCYY</sequence>
<evidence type="ECO:0000256" key="1">
    <source>
        <dbReference type="SAM" id="SignalP"/>
    </source>
</evidence>
<keyword evidence="1" id="KW-0732">Signal</keyword>
<gene>
    <name evidence="3" type="ORF">L5515_009832</name>
</gene>
<protein>
    <recommendedName>
        <fullName evidence="2">Peptidase S1 domain-containing protein</fullName>
    </recommendedName>
</protein>
<accession>A0AAE9JQJ0</accession>
<feature type="chain" id="PRO_5042210471" description="Peptidase S1 domain-containing protein" evidence="1">
    <location>
        <begin position="21"/>
        <end position="325"/>
    </location>
</feature>
<dbReference type="AlphaFoldDB" id="A0AAE9JQJ0"/>
<evidence type="ECO:0000313" key="3">
    <source>
        <dbReference type="EMBL" id="UMM38403.1"/>
    </source>
</evidence>
<feature type="domain" description="Peptidase S1" evidence="2">
    <location>
        <begin position="47"/>
        <end position="321"/>
    </location>
</feature>
<dbReference type="EMBL" id="CP092624">
    <property type="protein sequence ID" value="UMM38403.1"/>
    <property type="molecule type" value="Genomic_DNA"/>
</dbReference>
<proteinExistence type="predicted"/>
<dbReference type="PANTHER" id="PTHR24260">
    <property type="match status" value="1"/>
</dbReference>
<dbReference type="SMART" id="SM00020">
    <property type="entry name" value="Tryp_SPc"/>
    <property type="match status" value="1"/>
</dbReference>
<evidence type="ECO:0000313" key="4">
    <source>
        <dbReference type="Proteomes" id="UP000829354"/>
    </source>
</evidence>
<dbReference type="InterPro" id="IPR001314">
    <property type="entry name" value="Peptidase_S1A"/>
</dbReference>
<dbReference type="InterPro" id="IPR051333">
    <property type="entry name" value="CLIP_Serine_Protease"/>
</dbReference>